<keyword evidence="18" id="KW-1185">Reference proteome</keyword>
<dbReference type="InterPro" id="IPR004358">
    <property type="entry name" value="Sig_transdc_His_kin-like_C"/>
</dbReference>
<evidence type="ECO:0000256" key="1">
    <source>
        <dbReference type="ARBA" id="ARBA00000085"/>
    </source>
</evidence>
<dbReference type="EMBL" id="JANGCH010000007">
    <property type="protein sequence ID" value="MCQ5121870.1"/>
    <property type="molecule type" value="Genomic_DNA"/>
</dbReference>
<sequence>MIRNRSFRIAVLFSALVFLILLLTMGLTGLITVLVSESNFIDAPPKELTLLLFAVISIIVGTILSHTVGKRPLNVIREIDDATKEVVKGNFTVRLNEDIVAEELHSMAHNFNTMVRELSNTEILRKDFIENVSHEFQTPLSAIEGYAALLQNQSLTTQKRQEYAKRILVNARRLSDLSGNILLLSRLEHQELEIQKETYALDEQIREAILLFETKWTQKELCLEVDLSAIRYKGNKELLMQVWQNLIGNAVKFVAQKGEIRITLRIEKNDVIVTVADNGIGMSEAVQKRIYEKFYQADTSRTGIGNGLGLALAKRIVDLHDGTLTVASAEGKGTMFTVTLPLV</sequence>
<gene>
    <name evidence="17" type="ORF">NE663_06290</name>
</gene>
<name>A0ABT1SMF3_9FIRM</name>
<keyword evidence="8 14" id="KW-1133">Transmembrane helix</keyword>
<evidence type="ECO:0000256" key="6">
    <source>
        <dbReference type="ARBA" id="ARBA00022692"/>
    </source>
</evidence>
<dbReference type="Pfam" id="PF00512">
    <property type="entry name" value="HisKA"/>
    <property type="match status" value="1"/>
</dbReference>
<dbReference type="PROSITE" id="PS50885">
    <property type="entry name" value="HAMP"/>
    <property type="match status" value="1"/>
</dbReference>
<dbReference type="InterPro" id="IPR003660">
    <property type="entry name" value="HAMP_dom"/>
</dbReference>
<evidence type="ECO:0000256" key="12">
    <source>
        <dbReference type="ARBA" id="ARBA00037219"/>
    </source>
</evidence>
<organism evidence="17 18">
    <name type="scientific">Massilicoli timonensis</name>
    <dbReference type="NCBI Taxonomy" id="2015901"/>
    <lineage>
        <taxon>Bacteria</taxon>
        <taxon>Bacillati</taxon>
        <taxon>Bacillota</taxon>
        <taxon>Erysipelotrichia</taxon>
        <taxon>Erysipelotrichales</taxon>
        <taxon>Erysipelotrichaceae</taxon>
        <taxon>Massilicoli</taxon>
    </lineage>
</organism>
<keyword evidence="5" id="KW-0808">Transferase</keyword>
<dbReference type="Gene3D" id="6.10.340.10">
    <property type="match status" value="1"/>
</dbReference>
<dbReference type="InterPro" id="IPR003594">
    <property type="entry name" value="HATPase_dom"/>
</dbReference>
<comment type="catalytic activity">
    <reaction evidence="1">
        <text>ATP + protein L-histidine = ADP + protein N-phospho-L-histidine.</text>
        <dbReference type="EC" id="2.7.13.3"/>
    </reaction>
</comment>
<dbReference type="EC" id="2.7.13.3" evidence="3"/>
<feature type="domain" description="HAMP" evidence="16">
    <location>
        <begin position="76"/>
        <end position="123"/>
    </location>
</feature>
<feature type="transmembrane region" description="Helical" evidence="14">
    <location>
        <begin position="48"/>
        <end position="68"/>
    </location>
</feature>
<dbReference type="RefSeq" id="WP_256197787.1">
    <property type="nucleotide sequence ID" value="NZ_JANGCH010000007.1"/>
</dbReference>
<dbReference type="PANTHER" id="PTHR45528">
    <property type="entry name" value="SENSOR HISTIDINE KINASE CPXA"/>
    <property type="match status" value="1"/>
</dbReference>
<evidence type="ECO:0000256" key="7">
    <source>
        <dbReference type="ARBA" id="ARBA00022777"/>
    </source>
</evidence>
<keyword evidence="9" id="KW-0902">Two-component regulatory system</keyword>
<keyword evidence="10" id="KW-0843">Virulence</keyword>
<feature type="domain" description="Histidine kinase" evidence="15">
    <location>
        <begin position="131"/>
        <end position="343"/>
    </location>
</feature>
<keyword evidence="4" id="KW-0597">Phosphoprotein</keyword>
<evidence type="ECO:0000256" key="13">
    <source>
        <dbReference type="ARBA" id="ARBA00040841"/>
    </source>
</evidence>
<keyword evidence="6 14" id="KW-0812">Transmembrane</keyword>
<evidence type="ECO:0000256" key="14">
    <source>
        <dbReference type="SAM" id="Phobius"/>
    </source>
</evidence>
<evidence type="ECO:0000259" key="16">
    <source>
        <dbReference type="PROSITE" id="PS50885"/>
    </source>
</evidence>
<evidence type="ECO:0000256" key="4">
    <source>
        <dbReference type="ARBA" id="ARBA00022553"/>
    </source>
</evidence>
<proteinExistence type="predicted"/>
<dbReference type="InterPro" id="IPR036890">
    <property type="entry name" value="HATPase_C_sf"/>
</dbReference>
<keyword evidence="7 17" id="KW-0418">Kinase</keyword>
<evidence type="ECO:0000256" key="9">
    <source>
        <dbReference type="ARBA" id="ARBA00023012"/>
    </source>
</evidence>
<dbReference type="CDD" id="cd00075">
    <property type="entry name" value="HATPase"/>
    <property type="match status" value="1"/>
</dbReference>
<evidence type="ECO:0000313" key="17">
    <source>
        <dbReference type="EMBL" id="MCQ5121870.1"/>
    </source>
</evidence>
<evidence type="ECO:0000256" key="2">
    <source>
        <dbReference type="ARBA" id="ARBA00004141"/>
    </source>
</evidence>
<dbReference type="SMART" id="SM00387">
    <property type="entry name" value="HATPase_c"/>
    <property type="match status" value="1"/>
</dbReference>
<dbReference type="InterPro" id="IPR050398">
    <property type="entry name" value="HssS/ArlS-like"/>
</dbReference>
<dbReference type="PANTHER" id="PTHR45528:SF11">
    <property type="entry name" value="HISTIDINE KINASE"/>
    <property type="match status" value="1"/>
</dbReference>
<comment type="function">
    <text evidence="12">Member of the two-component regulatory system HssS/HssR involved in intracellular heme homeostasis and tempering of staphylococcal virulence. HssS functions as a heme sensor histidine kinase which is autophosphorylated at a histidine residue and transfers its phosphate group to an aspartate residue of HssR. HssR/HssS activates the expression of hrtAB, an efflux pump, in response to extracellular heme, hemin, hemoglobin or blood.</text>
</comment>
<dbReference type="SUPFAM" id="SSF47384">
    <property type="entry name" value="Homodimeric domain of signal transducing histidine kinase"/>
    <property type="match status" value="1"/>
</dbReference>
<comment type="subcellular location">
    <subcellularLocation>
        <location evidence="2">Membrane</location>
        <topology evidence="2">Multi-pass membrane protein</topology>
    </subcellularLocation>
</comment>
<comment type="caution">
    <text evidence="17">The sequence shown here is derived from an EMBL/GenBank/DDBJ whole genome shotgun (WGS) entry which is preliminary data.</text>
</comment>
<dbReference type="CDD" id="cd00082">
    <property type="entry name" value="HisKA"/>
    <property type="match status" value="1"/>
</dbReference>
<keyword evidence="11 14" id="KW-0472">Membrane</keyword>
<dbReference type="SUPFAM" id="SSF55874">
    <property type="entry name" value="ATPase domain of HSP90 chaperone/DNA topoisomerase II/histidine kinase"/>
    <property type="match status" value="1"/>
</dbReference>
<evidence type="ECO:0000313" key="18">
    <source>
        <dbReference type="Proteomes" id="UP001524435"/>
    </source>
</evidence>
<feature type="transmembrane region" description="Helical" evidence="14">
    <location>
        <begin position="12"/>
        <end position="36"/>
    </location>
</feature>
<dbReference type="SMART" id="SM00388">
    <property type="entry name" value="HisKA"/>
    <property type="match status" value="1"/>
</dbReference>
<dbReference type="Gene3D" id="3.30.565.10">
    <property type="entry name" value="Histidine kinase-like ATPase, C-terminal domain"/>
    <property type="match status" value="1"/>
</dbReference>
<reference evidence="17 18" key="1">
    <citation type="submission" date="2022-06" db="EMBL/GenBank/DDBJ databases">
        <title>Isolation of gut microbiota from human fecal samples.</title>
        <authorList>
            <person name="Pamer E.G."/>
            <person name="Barat B."/>
            <person name="Waligurski E."/>
            <person name="Medina S."/>
            <person name="Paddock L."/>
            <person name="Mostad J."/>
        </authorList>
    </citation>
    <scope>NUCLEOTIDE SEQUENCE [LARGE SCALE GENOMIC DNA]</scope>
    <source>
        <strain evidence="17 18">DFI.6.1</strain>
    </source>
</reference>
<dbReference type="InterPro" id="IPR003661">
    <property type="entry name" value="HisK_dim/P_dom"/>
</dbReference>
<evidence type="ECO:0000256" key="3">
    <source>
        <dbReference type="ARBA" id="ARBA00012438"/>
    </source>
</evidence>
<evidence type="ECO:0000256" key="8">
    <source>
        <dbReference type="ARBA" id="ARBA00022989"/>
    </source>
</evidence>
<dbReference type="Gene3D" id="1.10.287.130">
    <property type="match status" value="1"/>
</dbReference>
<dbReference type="SMART" id="SM00304">
    <property type="entry name" value="HAMP"/>
    <property type="match status" value="1"/>
</dbReference>
<evidence type="ECO:0000256" key="11">
    <source>
        <dbReference type="ARBA" id="ARBA00023136"/>
    </source>
</evidence>
<dbReference type="GO" id="GO:0016301">
    <property type="term" value="F:kinase activity"/>
    <property type="evidence" value="ECO:0007669"/>
    <property type="project" value="UniProtKB-KW"/>
</dbReference>
<evidence type="ECO:0000256" key="5">
    <source>
        <dbReference type="ARBA" id="ARBA00022679"/>
    </source>
</evidence>
<dbReference type="InterPro" id="IPR005467">
    <property type="entry name" value="His_kinase_dom"/>
</dbReference>
<dbReference type="PRINTS" id="PR00344">
    <property type="entry name" value="BCTRLSENSOR"/>
</dbReference>
<dbReference type="Pfam" id="PF02518">
    <property type="entry name" value="HATPase_c"/>
    <property type="match status" value="1"/>
</dbReference>
<dbReference type="Proteomes" id="UP001524435">
    <property type="component" value="Unassembled WGS sequence"/>
</dbReference>
<dbReference type="PROSITE" id="PS50109">
    <property type="entry name" value="HIS_KIN"/>
    <property type="match status" value="1"/>
</dbReference>
<evidence type="ECO:0000259" key="15">
    <source>
        <dbReference type="PROSITE" id="PS50109"/>
    </source>
</evidence>
<accession>A0ABT1SMF3</accession>
<protein>
    <recommendedName>
        <fullName evidence="13">Heme sensor protein HssS</fullName>
        <ecNumber evidence="3">2.7.13.3</ecNumber>
    </recommendedName>
</protein>
<dbReference type="CDD" id="cd06225">
    <property type="entry name" value="HAMP"/>
    <property type="match status" value="1"/>
</dbReference>
<dbReference type="InterPro" id="IPR036097">
    <property type="entry name" value="HisK_dim/P_sf"/>
</dbReference>
<evidence type="ECO:0000256" key="10">
    <source>
        <dbReference type="ARBA" id="ARBA00023026"/>
    </source>
</evidence>